<evidence type="ECO:0000313" key="2">
    <source>
        <dbReference type="Proteomes" id="UP000247702"/>
    </source>
</evidence>
<dbReference type="AlphaFoldDB" id="A0A2Z6QW56"/>
<proteinExistence type="predicted"/>
<dbReference type="Proteomes" id="UP000247702">
    <property type="component" value="Unassembled WGS sequence"/>
</dbReference>
<evidence type="ECO:0000313" key="1">
    <source>
        <dbReference type="EMBL" id="GBB94553.1"/>
    </source>
</evidence>
<dbReference type="EMBL" id="BEXD01001535">
    <property type="protein sequence ID" value="GBB94553.1"/>
    <property type="molecule type" value="Genomic_DNA"/>
</dbReference>
<keyword evidence="2" id="KW-1185">Reference proteome</keyword>
<protein>
    <submittedName>
        <fullName evidence="1">Uncharacterized protein</fullName>
    </submittedName>
</protein>
<accession>A0A2Z6QW56</accession>
<organism evidence="1 2">
    <name type="scientific">Rhizophagus clarus</name>
    <dbReference type="NCBI Taxonomy" id="94130"/>
    <lineage>
        <taxon>Eukaryota</taxon>
        <taxon>Fungi</taxon>
        <taxon>Fungi incertae sedis</taxon>
        <taxon>Mucoromycota</taxon>
        <taxon>Glomeromycotina</taxon>
        <taxon>Glomeromycetes</taxon>
        <taxon>Glomerales</taxon>
        <taxon>Glomeraceae</taxon>
        <taxon>Rhizophagus</taxon>
    </lineage>
</organism>
<name>A0A2Z6QW56_9GLOM</name>
<sequence length="162" mass="18469">MLFSLNCLLLGEKSDNSFLINIYKDDDSKIILPMDDANAKVELDKFRVPHVVFAQINNKLKSRNLIVTGYGEPNFGRSTVKYFTENDFKDDDVFNEATYIIVQVLATTDSDNKGGYTPENVLSILLNKVMTQRWLFLMGTSGYFVAHMEFTSYATPEMIPKQ</sequence>
<reference evidence="1 2" key="1">
    <citation type="submission" date="2017-11" db="EMBL/GenBank/DDBJ databases">
        <title>The genome of Rhizophagus clarus HR1 reveals common genetic basis of auxotrophy among arbuscular mycorrhizal fungi.</title>
        <authorList>
            <person name="Kobayashi Y."/>
        </authorList>
    </citation>
    <scope>NUCLEOTIDE SEQUENCE [LARGE SCALE GENOMIC DNA]</scope>
    <source>
        <strain evidence="1 2">HR1</strain>
    </source>
</reference>
<gene>
    <name evidence="1" type="ORF">RclHR1_02380012</name>
</gene>
<comment type="caution">
    <text evidence="1">The sequence shown here is derived from an EMBL/GenBank/DDBJ whole genome shotgun (WGS) entry which is preliminary data.</text>
</comment>